<feature type="compositionally biased region" description="Basic and acidic residues" evidence="1">
    <location>
        <begin position="85"/>
        <end position="106"/>
    </location>
</feature>
<organism evidence="2 3">
    <name type="scientific">Paraburkholderia edwinii</name>
    <dbReference type="NCBI Taxonomy" id="2861782"/>
    <lineage>
        <taxon>Bacteria</taxon>
        <taxon>Pseudomonadati</taxon>
        <taxon>Pseudomonadota</taxon>
        <taxon>Betaproteobacteria</taxon>
        <taxon>Burkholderiales</taxon>
        <taxon>Burkholderiaceae</taxon>
        <taxon>Paraburkholderia</taxon>
    </lineage>
</organism>
<feature type="region of interest" description="Disordered" evidence="1">
    <location>
        <begin position="1"/>
        <end position="147"/>
    </location>
</feature>
<accession>A0ABX8UES2</accession>
<feature type="compositionally biased region" description="Basic and acidic residues" evidence="1">
    <location>
        <begin position="39"/>
        <end position="78"/>
    </location>
</feature>
<sequence length="147" mass="15756">MTSTLDPDEGEPQIVKETGNTTGTLGPSDSSDSGSDVAGAKRHDFDRDSELDNHALETGDRELASDTDRAGTGERAAADGDSTLDENRDIDIDRVDDPYSRDRDEATADELLAGGRLADKAADEDEEETDDDEPGDEPGNERTADKR</sequence>
<reference evidence="2 3" key="1">
    <citation type="submission" date="2021-07" db="EMBL/GenBank/DDBJ databases">
        <title>Paraburkholderia edwinii protects Aspergillus sp. from phenazines by acting as a toxin sponge.</title>
        <authorList>
            <person name="Dahlstrom K.M."/>
            <person name="Newman D.K."/>
        </authorList>
    </citation>
    <scope>NUCLEOTIDE SEQUENCE [LARGE SCALE GENOMIC DNA]</scope>
    <source>
        <strain evidence="2 3">Pe01</strain>
    </source>
</reference>
<evidence type="ECO:0000313" key="3">
    <source>
        <dbReference type="Proteomes" id="UP000826462"/>
    </source>
</evidence>
<dbReference type="EMBL" id="CP080095">
    <property type="protein sequence ID" value="QYD67273.1"/>
    <property type="molecule type" value="Genomic_DNA"/>
</dbReference>
<evidence type="ECO:0000313" key="2">
    <source>
        <dbReference type="EMBL" id="QYD67273.1"/>
    </source>
</evidence>
<feature type="compositionally biased region" description="Acidic residues" evidence="1">
    <location>
        <begin position="122"/>
        <end position="138"/>
    </location>
</feature>
<name>A0ABX8UES2_9BURK</name>
<feature type="compositionally biased region" description="Acidic residues" evidence="1">
    <location>
        <begin position="1"/>
        <end position="11"/>
    </location>
</feature>
<feature type="compositionally biased region" description="Low complexity" evidence="1">
    <location>
        <begin position="21"/>
        <end position="36"/>
    </location>
</feature>
<protein>
    <submittedName>
        <fullName evidence="2">Chemotaxis protein</fullName>
    </submittedName>
</protein>
<dbReference type="Proteomes" id="UP000826462">
    <property type="component" value="Chromosome 1"/>
</dbReference>
<evidence type="ECO:0000256" key="1">
    <source>
        <dbReference type="SAM" id="MobiDB-lite"/>
    </source>
</evidence>
<keyword evidence="3" id="KW-1185">Reference proteome</keyword>
<gene>
    <name evidence="2" type="ORF">KZJ38_12890</name>
</gene>
<proteinExistence type="predicted"/>